<evidence type="ECO:0000256" key="8">
    <source>
        <dbReference type="ARBA" id="ARBA00023268"/>
    </source>
</evidence>
<evidence type="ECO:0000256" key="1">
    <source>
        <dbReference type="ARBA" id="ARBA00022679"/>
    </source>
</evidence>
<protein>
    <submittedName>
        <fullName evidence="10">K02A2.6-like</fullName>
    </submittedName>
</protein>
<evidence type="ECO:0000256" key="3">
    <source>
        <dbReference type="ARBA" id="ARBA00022722"/>
    </source>
</evidence>
<keyword evidence="2" id="KW-0548">Nucleotidyltransferase</keyword>
<feature type="domain" description="Reverse transcriptase" evidence="9">
    <location>
        <begin position="604"/>
        <end position="783"/>
    </location>
</feature>
<accession>A0ABY6KQN2</accession>
<dbReference type="CDD" id="cd09274">
    <property type="entry name" value="RNase_HI_RT_Ty3"/>
    <property type="match status" value="1"/>
</dbReference>
<gene>
    <name evidence="10" type="ORF">LAZ67_7001595</name>
</gene>
<dbReference type="InterPro" id="IPR043128">
    <property type="entry name" value="Rev_trsase/Diguanyl_cyclase"/>
</dbReference>
<dbReference type="InterPro" id="IPR050951">
    <property type="entry name" value="Retrovirus_Pol_polyprotein"/>
</dbReference>
<dbReference type="Proteomes" id="UP001235939">
    <property type="component" value="Chromosome 07"/>
</dbReference>
<evidence type="ECO:0000313" key="11">
    <source>
        <dbReference type="Proteomes" id="UP001235939"/>
    </source>
</evidence>
<keyword evidence="1" id="KW-0808">Transferase</keyword>
<sequence>MDSWDMFKEMFSRTFDNSGVLLRRAKDNLQSRAQKSTESCESYIRDVLSLCRQVNPDMSEEEKVAHLMKGVVEDVYQVILIKEIDTVEAFVDWCRKVEACKQRRIGKPRFERLPNVASIEQPNSSSLEDLIRRIVREEIKSALHSESIVPEVNSLKKIIHEEVERNLTPIAEQGPYYREQRRQFEGPAKPPPLTNGGRWIIFPFVSNADARVTSPGTAESGEGWWIDSHRGDTTLSRTARERSIIAMKPQAAQVIEARRPIQVAADPQLNLAPRYRQADDLADHLIQAPFAEGKVAEEIINPPPLIAAKLSQNIVDVTIDDKTFPALVDSGASFSVISDHFRQQHKKTMFSDAGMTLRVADGKYIPFEFIVLPSCSHGIILGLDFLETSRAIIDCGSAEILLEKAELPEDSSSIFQTVAADGSFIIPAGSTKQINVISEAILGVSDVVMEPSRIFFLERDLMVPASIFAVQHGKGRIWITNIGTCDRTVPKGMCIGEIQVLEEGQLAVIGDASDTNRQGILGQENSPNIALMISPDLSMLERTRICSILGSFSGSFEFNKFPSNLTSTAKQKINTEDHPPIKRRPYRVSQVERQTIQNEVDKMLKGGIVQLSESPWSSPVVLVKKKNDSWRFCVDHRHLNKITKKDVYPLPRIDDTLDCLRGASYYSSMDLRSGCWQIEVDEADREKTAFITPDGLYEFKVMPFGLCNAPATFERMMDTLLRGLKWSMCLCYLDDIIVFSPTFDEHVRRLELVLRCLSKAGLVLNPDKCLFGTKRLSIFGHLVDGEGVHPDPGKVDAMSKFPTPKSLTDVRSFIGMCSYYRRFIKNFAQKAEPLHRLLRKDTRFEWGPDQRQAYESLKLALASEPVLAHFDEKYATDLHTDASGFGIGAVLVQVQGGSEKPIGNASRTLSTAEKIIQQRSGSFPPYLFGRTFTIVTDHHSLCWLSGLKDPSGRLARWALRLQEYNVNVVYKNGRKHQDADCLSLNPTEANNPGESEDDIPTLAALTNIVAEQRKDPVIVRISEECLKNDQNRFKIINGALYKRNFDPVGQPWLLVIPRHLRPDVLRTVENYQAVNIAKFSLSVMSHTCLNEARSREHAGLGRM</sequence>
<dbReference type="PROSITE" id="PS00141">
    <property type="entry name" value="ASP_PROTEASE"/>
    <property type="match status" value="1"/>
</dbReference>
<keyword evidence="4" id="KW-0378">Hydrolase</keyword>
<proteinExistence type="predicted"/>
<dbReference type="Pfam" id="PF17919">
    <property type="entry name" value="RT_RNaseH_2"/>
    <property type="match status" value="1"/>
</dbReference>
<evidence type="ECO:0000256" key="6">
    <source>
        <dbReference type="ARBA" id="ARBA00022884"/>
    </source>
</evidence>
<keyword evidence="8" id="KW-0511">Multifunctional enzyme</keyword>
<evidence type="ECO:0000256" key="7">
    <source>
        <dbReference type="ARBA" id="ARBA00022908"/>
    </source>
</evidence>
<organism evidence="10 11">
    <name type="scientific">Cordylochernes scorpioides</name>
    <dbReference type="NCBI Taxonomy" id="51811"/>
    <lineage>
        <taxon>Eukaryota</taxon>
        <taxon>Metazoa</taxon>
        <taxon>Ecdysozoa</taxon>
        <taxon>Arthropoda</taxon>
        <taxon>Chelicerata</taxon>
        <taxon>Arachnida</taxon>
        <taxon>Pseudoscorpiones</taxon>
        <taxon>Cheliferoidea</taxon>
        <taxon>Chernetidae</taxon>
        <taxon>Cordylochernes</taxon>
    </lineage>
</organism>
<dbReference type="PROSITE" id="PS50878">
    <property type="entry name" value="RT_POL"/>
    <property type="match status" value="1"/>
</dbReference>
<dbReference type="PANTHER" id="PTHR37984:SF5">
    <property type="entry name" value="PROTEIN NYNRIN-LIKE"/>
    <property type="match status" value="1"/>
</dbReference>
<dbReference type="InterPro" id="IPR021109">
    <property type="entry name" value="Peptidase_aspartic_dom_sf"/>
</dbReference>
<dbReference type="Gene3D" id="3.10.10.10">
    <property type="entry name" value="HIV Type 1 Reverse Transcriptase, subunit A, domain 1"/>
    <property type="match status" value="1"/>
</dbReference>
<evidence type="ECO:0000256" key="5">
    <source>
        <dbReference type="ARBA" id="ARBA00022842"/>
    </source>
</evidence>
<dbReference type="Gene3D" id="2.40.70.10">
    <property type="entry name" value="Acid Proteases"/>
    <property type="match status" value="1"/>
</dbReference>
<dbReference type="EMBL" id="CP092869">
    <property type="protein sequence ID" value="UYV70048.1"/>
    <property type="molecule type" value="Genomic_DNA"/>
</dbReference>
<keyword evidence="3" id="KW-0540">Nuclease</keyword>
<evidence type="ECO:0000313" key="10">
    <source>
        <dbReference type="EMBL" id="UYV70048.1"/>
    </source>
</evidence>
<keyword evidence="4" id="KW-0255">Endonuclease</keyword>
<dbReference type="PANTHER" id="PTHR37984">
    <property type="entry name" value="PROTEIN CBG26694"/>
    <property type="match status" value="1"/>
</dbReference>
<evidence type="ECO:0000256" key="2">
    <source>
        <dbReference type="ARBA" id="ARBA00022695"/>
    </source>
</evidence>
<dbReference type="Pfam" id="PF00078">
    <property type="entry name" value="RVT_1"/>
    <property type="match status" value="1"/>
</dbReference>
<dbReference type="SUPFAM" id="SSF50630">
    <property type="entry name" value="Acid proteases"/>
    <property type="match status" value="1"/>
</dbReference>
<dbReference type="InterPro" id="IPR000477">
    <property type="entry name" value="RT_dom"/>
</dbReference>
<evidence type="ECO:0000259" key="9">
    <source>
        <dbReference type="PROSITE" id="PS50878"/>
    </source>
</evidence>
<keyword evidence="6" id="KW-0694">RNA-binding</keyword>
<name>A0ABY6KQN2_9ARAC</name>
<evidence type="ECO:0000256" key="4">
    <source>
        <dbReference type="ARBA" id="ARBA00022759"/>
    </source>
</evidence>
<reference evidence="10 11" key="1">
    <citation type="submission" date="2022-01" db="EMBL/GenBank/DDBJ databases">
        <title>A chromosomal length assembly of Cordylochernes scorpioides.</title>
        <authorList>
            <person name="Zeh D."/>
            <person name="Zeh J."/>
        </authorList>
    </citation>
    <scope>NUCLEOTIDE SEQUENCE [LARGE SCALE GENOMIC DNA]</scope>
    <source>
        <strain evidence="10">IN4F17</strain>
        <tissue evidence="10">Whole Body</tissue>
    </source>
</reference>
<keyword evidence="7" id="KW-0229">DNA integration</keyword>
<dbReference type="InterPro" id="IPR041577">
    <property type="entry name" value="RT_RNaseH_2"/>
</dbReference>
<keyword evidence="5" id="KW-0460">Magnesium</keyword>
<dbReference type="CDD" id="cd01647">
    <property type="entry name" value="RT_LTR"/>
    <property type="match status" value="1"/>
</dbReference>
<keyword evidence="11" id="KW-1185">Reference proteome</keyword>
<dbReference type="Gene3D" id="3.30.70.270">
    <property type="match status" value="2"/>
</dbReference>
<dbReference type="SUPFAM" id="SSF56672">
    <property type="entry name" value="DNA/RNA polymerases"/>
    <property type="match status" value="1"/>
</dbReference>
<dbReference type="InterPro" id="IPR043502">
    <property type="entry name" value="DNA/RNA_pol_sf"/>
</dbReference>
<dbReference type="CDD" id="cd00303">
    <property type="entry name" value="retropepsin_like"/>
    <property type="match status" value="1"/>
</dbReference>
<dbReference type="InterPro" id="IPR001969">
    <property type="entry name" value="Aspartic_peptidase_AS"/>
</dbReference>